<feature type="region of interest" description="Disordered" evidence="1">
    <location>
        <begin position="354"/>
        <end position="432"/>
    </location>
</feature>
<dbReference type="InterPro" id="IPR000300">
    <property type="entry name" value="IPPc"/>
</dbReference>
<dbReference type="Gene3D" id="2.60.40.10">
    <property type="entry name" value="Immunoglobulins"/>
    <property type="match status" value="1"/>
</dbReference>
<feature type="compositionally biased region" description="Polar residues" evidence="1">
    <location>
        <begin position="423"/>
        <end position="432"/>
    </location>
</feature>
<dbReference type="RefSeq" id="XP_018982499.1">
    <property type="nucleotide sequence ID" value="XM_019130043.1"/>
</dbReference>
<dbReference type="EMBL" id="KV454442">
    <property type="protein sequence ID" value="ODQ77171.1"/>
    <property type="molecule type" value="Genomic_DNA"/>
</dbReference>
<dbReference type="GeneID" id="30147896"/>
<evidence type="ECO:0000259" key="2">
    <source>
        <dbReference type="SMART" id="SM00128"/>
    </source>
</evidence>
<protein>
    <recommendedName>
        <fullName evidence="2">Inositol polyphosphate-related phosphatase domain-containing protein</fullName>
    </recommendedName>
</protein>
<dbReference type="GO" id="GO:0046856">
    <property type="term" value="P:phosphatidylinositol dephosphorylation"/>
    <property type="evidence" value="ECO:0007669"/>
    <property type="project" value="InterPro"/>
</dbReference>
<dbReference type="InterPro" id="IPR008936">
    <property type="entry name" value="Rho_GTPase_activation_prot"/>
</dbReference>
<dbReference type="OrthoDB" id="62798at2759"/>
<dbReference type="InterPro" id="IPR013783">
    <property type="entry name" value="Ig-like_fold"/>
</dbReference>
<name>A0A1E3QHK3_9ASCO</name>
<dbReference type="GO" id="GO:0004439">
    <property type="term" value="F:phosphatidylinositol-4,5-bisphosphate 5-phosphatase activity"/>
    <property type="evidence" value="ECO:0007669"/>
    <property type="project" value="TreeGrafter"/>
</dbReference>
<dbReference type="SUPFAM" id="SSF56219">
    <property type="entry name" value="DNase I-like"/>
    <property type="match status" value="1"/>
</dbReference>
<evidence type="ECO:0000313" key="3">
    <source>
        <dbReference type="EMBL" id="ODQ77171.1"/>
    </source>
</evidence>
<dbReference type="AlphaFoldDB" id="A0A1E3QHK3"/>
<dbReference type="STRING" id="984486.A0A1E3QHK3"/>
<proteinExistence type="predicted"/>
<accession>A0A1E3QHK3</accession>
<evidence type="ECO:0000313" key="4">
    <source>
        <dbReference type="Proteomes" id="UP000094336"/>
    </source>
</evidence>
<gene>
    <name evidence="3" type="ORF">BABINDRAFT_163683</name>
</gene>
<evidence type="ECO:0000256" key="1">
    <source>
        <dbReference type="SAM" id="MobiDB-lite"/>
    </source>
</evidence>
<dbReference type="Proteomes" id="UP000094336">
    <property type="component" value="Unassembled WGS sequence"/>
</dbReference>
<keyword evidence="4" id="KW-1185">Reference proteome</keyword>
<sequence length="965" mass="108426">MELSTSNATLWYFPPDDQHASPRYAVLTAEYAESDIRDLTPRDVILIRPAGMNGESQDDEKTEKIFDGDENLGNLCVVLNDRVIGRMAETSMPQLSRFVSAWMEGISLVEQELSNTSAVHLEDYLVAHYDEFIQHRDLRFRLVTWNLHGAALYNASTQVLCQMFQPEALDVYVVSFQETVPLTPQPPQLFGETPQQLWRQRLLQVLNERPQSEETYTLVAENKLIGLTTLVFARSSIAKQIGNVELQVVETGFLGFWGNKGAVVISFLLGVDPIIVASTRATNRRFQRAKAHTFVLLNCHLASGYDSSMLLKRRKELAEIQRRAKALTRSGIQLVNDSSELDVRMSSALTEELEFDVESDEEGKVLGDDHRDEGFGGRTSGSEETRAGNISKRAPGGAEKESEGSERVSLSPSETPLDKETILENSDTTSSKEFISHSPNFVPLVFFNGDLNYRMAIDDRKVQYLYKRRDYEKLAIHDTLGQEIRNHHVLPNFKEGTIAFAPTYKLKVRSDELDPIIMEDADTPESLEDEGLQYNPSRVAAYTDRIFYLPTPAVATELIQDRYGSIESMAHMSDHIPVFSDFTLRGASLIDFEARSELMKGYFKKLDDVENDNRPSGITVEPVDITLEGVRCGVPVTTEVTLANNGAQAIEYGVVYGNEEGEKDSILVQNWQLNEAYHYVSSDNIKVKIEPAGGTVAAGVTQTITITTQMPIGYSGTASNMYILRVFNAQDWFVTTHMALQLSYFGRLLKNMAGSSGAIPQAVYTLVDYLTRHPHEDMFSTRVSYTTLLEALIRATIDDDKLLETEPAIFKEIQLANEKASGDGIRAVAKTLVLLLRSMKDEGETGGSILTSTETETLLDQMPADLVAYLQRQQKDTEMQTVQTYGPDLMSYLLESLPPWKANVFIYLCSFLRLLVQNGHDSGELIQIFSDLLMKLPRQKKRDLGVSYRRWKFRRDLVLWGTVVA</sequence>
<dbReference type="Gene3D" id="1.10.555.10">
    <property type="entry name" value="Rho GTPase activation protein"/>
    <property type="match status" value="1"/>
</dbReference>
<reference evidence="4" key="1">
    <citation type="submission" date="2016-05" db="EMBL/GenBank/DDBJ databases">
        <title>Comparative genomics of biotechnologically important yeasts.</title>
        <authorList>
            <consortium name="DOE Joint Genome Institute"/>
            <person name="Riley R."/>
            <person name="Haridas S."/>
            <person name="Wolfe K.H."/>
            <person name="Lopes M.R."/>
            <person name="Hittinger C.T."/>
            <person name="Goker M."/>
            <person name="Salamov A."/>
            <person name="Wisecaver J."/>
            <person name="Long T.M."/>
            <person name="Aerts A.L."/>
            <person name="Barry K."/>
            <person name="Choi C."/>
            <person name="Clum A."/>
            <person name="Coughlan A.Y."/>
            <person name="Deshpande S."/>
            <person name="Douglass A.P."/>
            <person name="Hanson S.J."/>
            <person name="Klenk H.-P."/>
            <person name="Labutti K."/>
            <person name="Lapidus A."/>
            <person name="Lindquist E."/>
            <person name="Lipzen A."/>
            <person name="Meier-Kolthoff J.P."/>
            <person name="Ohm R.A."/>
            <person name="Otillar R.P."/>
            <person name="Pangilinan J."/>
            <person name="Peng Y."/>
            <person name="Rokas A."/>
            <person name="Rosa C.A."/>
            <person name="Scheuner C."/>
            <person name="Sibirny A.A."/>
            <person name="Slot J.C."/>
            <person name="Stielow J.B."/>
            <person name="Sun H."/>
            <person name="Kurtzman C.P."/>
            <person name="Blackwell M."/>
            <person name="Grigoriev I.V."/>
            <person name="Jeffries T.W."/>
        </authorList>
    </citation>
    <scope>NUCLEOTIDE SEQUENCE [LARGE SCALE GENOMIC DNA]</scope>
    <source>
        <strain evidence="4">NRRL Y-12698</strain>
    </source>
</reference>
<organism evidence="3 4">
    <name type="scientific">Babjeviella inositovora NRRL Y-12698</name>
    <dbReference type="NCBI Taxonomy" id="984486"/>
    <lineage>
        <taxon>Eukaryota</taxon>
        <taxon>Fungi</taxon>
        <taxon>Dikarya</taxon>
        <taxon>Ascomycota</taxon>
        <taxon>Saccharomycotina</taxon>
        <taxon>Pichiomycetes</taxon>
        <taxon>Serinales incertae sedis</taxon>
        <taxon>Babjeviella</taxon>
    </lineage>
</organism>
<dbReference type="InterPro" id="IPR036691">
    <property type="entry name" value="Endo/exonu/phosph_ase_sf"/>
</dbReference>
<dbReference type="Gene3D" id="3.60.10.10">
    <property type="entry name" value="Endonuclease/exonuclease/phosphatase"/>
    <property type="match status" value="1"/>
</dbReference>
<feature type="domain" description="Inositol polyphosphate-related phosphatase" evidence="2">
    <location>
        <begin position="136"/>
        <end position="591"/>
    </location>
</feature>
<dbReference type="PANTHER" id="PTHR11200:SF275">
    <property type="entry name" value="LD06095P"/>
    <property type="match status" value="1"/>
</dbReference>
<dbReference type="Pfam" id="PF22669">
    <property type="entry name" value="Exo_endo_phos2"/>
    <property type="match status" value="2"/>
</dbReference>
<dbReference type="PANTHER" id="PTHR11200">
    <property type="entry name" value="INOSITOL 5-PHOSPHATASE"/>
    <property type="match status" value="1"/>
</dbReference>
<dbReference type="SMART" id="SM00128">
    <property type="entry name" value="IPPc"/>
    <property type="match status" value="1"/>
</dbReference>
<dbReference type="InterPro" id="IPR046985">
    <property type="entry name" value="IP5"/>
</dbReference>
<feature type="compositionally biased region" description="Basic and acidic residues" evidence="1">
    <location>
        <begin position="362"/>
        <end position="386"/>
    </location>
</feature>